<keyword evidence="3" id="KW-1185">Reference proteome</keyword>
<feature type="compositionally biased region" description="Acidic residues" evidence="1">
    <location>
        <begin position="15"/>
        <end position="37"/>
    </location>
</feature>
<evidence type="ECO:0000313" key="2">
    <source>
        <dbReference type="EMBL" id="PNH09639.1"/>
    </source>
</evidence>
<name>A0A2J8AAT3_9CHLO</name>
<feature type="region of interest" description="Disordered" evidence="1">
    <location>
        <begin position="159"/>
        <end position="200"/>
    </location>
</feature>
<proteinExistence type="predicted"/>
<accession>A0A2J8AAT3</accession>
<gene>
    <name evidence="2" type="ORF">TSOC_003723</name>
</gene>
<feature type="compositionally biased region" description="Low complexity" evidence="1">
    <location>
        <begin position="166"/>
        <end position="178"/>
    </location>
</feature>
<dbReference type="EMBL" id="PGGS01000083">
    <property type="protein sequence ID" value="PNH09639.1"/>
    <property type="molecule type" value="Genomic_DNA"/>
</dbReference>
<feature type="region of interest" description="Disordered" evidence="1">
    <location>
        <begin position="1"/>
        <end position="37"/>
    </location>
</feature>
<comment type="caution">
    <text evidence="2">The sequence shown here is derived from an EMBL/GenBank/DDBJ whole genome shotgun (WGS) entry which is preliminary data.</text>
</comment>
<evidence type="ECO:0000313" key="3">
    <source>
        <dbReference type="Proteomes" id="UP000236333"/>
    </source>
</evidence>
<organism evidence="2 3">
    <name type="scientific">Tetrabaena socialis</name>
    <dbReference type="NCBI Taxonomy" id="47790"/>
    <lineage>
        <taxon>Eukaryota</taxon>
        <taxon>Viridiplantae</taxon>
        <taxon>Chlorophyta</taxon>
        <taxon>core chlorophytes</taxon>
        <taxon>Chlorophyceae</taxon>
        <taxon>CS clade</taxon>
        <taxon>Chlamydomonadales</taxon>
        <taxon>Tetrabaenaceae</taxon>
        <taxon>Tetrabaena</taxon>
    </lineage>
</organism>
<feature type="compositionally biased region" description="Acidic residues" evidence="1">
    <location>
        <begin position="187"/>
        <end position="200"/>
    </location>
</feature>
<sequence length="278" mass="29380">MSEVDLPKAAVPEEAVADGGEDDPATDDEEEGEALDEELDEEAVALMAELEESQLEVQRMIAAQREQATELGGMKDHLASELQQLQDDAWKLQVFAELEMLKRQLAAINNLDGDLDAMEAQLDKEGEGAVGEGLERDLAAARAGTADLLAKLGVPSSRPLLAPRTAGAEEGSTSKAAAGEGGSAGADAEEGEECEEDMEAMQDELDAELATMYAQLQAIKEESAMVAARKAQLELELMQLIREGADELTSQLQDLDVEDGAAEGEAAVVVAEEDAVPA</sequence>
<protein>
    <submittedName>
        <fullName evidence="2">Uncharacterized protein</fullName>
    </submittedName>
</protein>
<evidence type="ECO:0000256" key="1">
    <source>
        <dbReference type="SAM" id="MobiDB-lite"/>
    </source>
</evidence>
<dbReference type="AlphaFoldDB" id="A0A2J8AAT3"/>
<dbReference type="Proteomes" id="UP000236333">
    <property type="component" value="Unassembled WGS sequence"/>
</dbReference>
<dbReference type="OrthoDB" id="549228at2759"/>
<reference evidence="2 3" key="1">
    <citation type="journal article" date="2017" name="Mol. Biol. Evol.">
        <title>The 4-celled Tetrabaena socialis nuclear genome reveals the essential components for genetic control of cell number at the origin of multicellularity in the volvocine lineage.</title>
        <authorList>
            <person name="Featherston J."/>
            <person name="Arakaki Y."/>
            <person name="Hanschen E.R."/>
            <person name="Ferris P.J."/>
            <person name="Michod R.E."/>
            <person name="Olson B.J.S.C."/>
            <person name="Nozaki H."/>
            <person name="Durand P.M."/>
        </authorList>
    </citation>
    <scope>NUCLEOTIDE SEQUENCE [LARGE SCALE GENOMIC DNA]</scope>
    <source>
        <strain evidence="2 3">NIES-571</strain>
    </source>
</reference>